<keyword evidence="5 10" id="KW-1133">Transmembrane helix</keyword>
<keyword evidence="3" id="KW-0813">Transport</keyword>
<dbReference type="InterPro" id="IPR059116">
    <property type="entry name" value="P2X_receptor"/>
</dbReference>
<evidence type="ECO:0000256" key="7">
    <source>
        <dbReference type="ARBA" id="ARBA00023136"/>
    </source>
</evidence>
<dbReference type="Gene3D" id="2.60.490.10">
    <property type="entry name" value="atp-gated p2x4 ion channel domain"/>
    <property type="match status" value="1"/>
</dbReference>
<evidence type="ECO:0000256" key="8">
    <source>
        <dbReference type="ARBA" id="ARBA00023286"/>
    </source>
</evidence>
<sequence length="424" mass="48539">MQAMIPNFFRTYTTPRLLQADNAKLQLCYLLQLAVILILFALYAIVYHQAHQQRCPVRGVTTFQSFGGFFMPEEALKLVEKYPNVYQSFWSASDVIERSSDGFTVVSHIVVTPNQTQSNCPESPNVPNSVCLNSEEELFSKNYTYTNCMKGSQSVSGIQTGNCVYNTQETLKFYDIKWGDPGTMTCEISGWCPLLPVSQGKPYGNSTDGYVLEYSKNLIVLLKTSSDFPMCGEKYFGLQDPGGSIPQCTYHPVNNPSCPWFTIHDLVLYAGFISYANVASTGQIFRITVHWNCDFDWKETCTPTYSITPVFGRYRQWESFYWENPIYYGQGTRKLVRKFGLKFIIEHEGEGKKTTMWLLMKTFSLGFPYLFIPGFVITLLYNKFFKNISAFKRKKYYQYSESEDTESLITVAPTAMDIGRLKHV</sequence>
<accession>A0ABP1RF17</accession>
<dbReference type="EMBL" id="CAXLJM020000072">
    <property type="protein sequence ID" value="CAL8126384.1"/>
    <property type="molecule type" value="Genomic_DNA"/>
</dbReference>
<evidence type="ECO:0000256" key="6">
    <source>
        <dbReference type="ARBA" id="ARBA00023065"/>
    </source>
</evidence>
<evidence type="ECO:0000256" key="3">
    <source>
        <dbReference type="ARBA" id="ARBA00022448"/>
    </source>
</evidence>
<organism evidence="11 12">
    <name type="scientific">Orchesella dallaii</name>
    <dbReference type="NCBI Taxonomy" id="48710"/>
    <lineage>
        <taxon>Eukaryota</taxon>
        <taxon>Metazoa</taxon>
        <taxon>Ecdysozoa</taxon>
        <taxon>Arthropoda</taxon>
        <taxon>Hexapoda</taxon>
        <taxon>Collembola</taxon>
        <taxon>Entomobryomorpha</taxon>
        <taxon>Entomobryoidea</taxon>
        <taxon>Orchesellidae</taxon>
        <taxon>Orchesellinae</taxon>
        <taxon>Orchesella</taxon>
    </lineage>
</organism>
<evidence type="ECO:0000256" key="4">
    <source>
        <dbReference type="ARBA" id="ARBA00022692"/>
    </source>
</evidence>
<keyword evidence="6" id="KW-0406">Ion transport</keyword>
<evidence type="ECO:0000256" key="5">
    <source>
        <dbReference type="ARBA" id="ARBA00022989"/>
    </source>
</evidence>
<reference evidence="11 12" key="1">
    <citation type="submission" date="2024-08" db="EMBL/GenBank/DDBJ databases">
        <authorList>
            <person name="Cucini C."/>
            <person name="Frati F."/>
        </authorList>
    </citation>
    <scope>NUCLEOTIDE SEQUENCE [LARGE SCALE GENOMIC DNA]</scope>
</reference>
<name>A0ABP1RF17_9HEXA</name>
<evidence type="ECO:0008006" key="13">
    <source>
        <dbReference type="Google" id="ProtNLM"/>
    </source>
</evidence>
<proteinExistence type="inferred from homology"/>
<dbReference type="InterPro" id="IPR027309">
    <property type="entry name" value="P2X_extracellular_dom_sf"/>
</dbReference>
<evidence type="ECO:0000256" key="9">
    <source>
        <dbReference type="ARBA" id="ARBA00023303"/>
    </source>
</evidence>
<comment type="subcellular location">
    <subcellularLocation>
        <location evidence="1">Endomembrane system</location>
    </subcellularLocation>
</comment>
<keyword evidence="7 10" id="KW-0472">Membrane</keyword>
<dbReference type="Pfam" id="PF00864">
    <property type="entry name" value="P2X_receptor"/>
    <property type="match status" value="1"/>
</dbReference>
<dbReference type="Proteomes" id="UP001642540">
    <property type="component" value="Unassembled WGS sequence"/>
</dbReference>
<keyword evidence="4 10" id="KW-0812">Transmembrane</keyword>
<comment type="caution">
    <text evidence="11">The sequence shown here is derived from an EMBL/GenBank/DDBJ whole genome shotgun (WGS) entry which is preliminary data.</text>
</comment>
<evidence type="ECO:0000313" key="11">
    <source>
        <dbReference type="EMBL" id="CAL8126384.1"/>
    </source>
</evidence>
<keyword evidence="9" id="KW-0407">Ion channel</keyword>
<feature type="transmembrane region" description="Helical" evidence="10">
    <location>
        <begin position="366"/>
        <end position="385"/>
    </location>
</feature>
<gene>
    <name evidence="11" type="ORF">ODALV1_LOCUS21373</name>
</gene>
<keyword evidence="8" id="KW-1071">Ligand-gated ion channel</keyword>
<evidence type="ECO:0000256" key="1">
    <source>
        <dbReference type="ARBA" id="ARBA00004308"/>
    </source>
</evidence>
<keyword evidence="12" id="KW-1185">Reference proteome</keyword>
<evidence type="ECO:0000256" key="2">
    <source>
        <dbReference type="ARBA" id="ARBA00009848"/>
    </source>
</evidence>
<feature type="transmembrane region" description="Helical" evidence="10">
    <location>
        <begin position="27"/>
        <end position="46"/>
    </location>
</feature>
<dbReference type="PANTHER" id="PTHR10125:SF31">
    <property type="entry name" value="P2X RECEPTOR E"/>
    <property type="match status" value="1"/>
</dbReference>
<evidence type="ECO:0000313" key="12">
    <source>
        <dbReference type="Proteomes" id="UP001642540"/>
    </source>
</evidence>
<dbReference type="PANTHER" id="PTHR10125">
    <property type="entry name" value="P2X PURINOCEPTOR"/>
    <property type="match status" value="1"/>
</dbReference>
<comment type="similarity">
    <text evidence="2">Belongs to the P2X receptor family.</text>
</comment>
<protein>
    <recommendedName>
        <fullName evidence="13">P2X purinoceptor 4</fullName>
    </recommendedName>
</protein>
<evidence type="ECO:0000256" key="10">
    <source>
        <dbReference type="SAM" id="Phobius"/>
    </source>
</evidence>